<evidence type="ECO:0000313" key="2">
    <source>
        <dbReference type="Proteomes" id="UP001142055"/>
    </source>
</evidence>
<keyword evidence="2" id="KW-1185">Reference proteome</keyword>
<dbReference type="Proteomes" id="UP001142055">
    <property type="component" value="Chromosome 1"/>
</dbReference>
<name>A0A9Q0MDQ0_BLOTA</name>
<evidence type="ECO:0000313" key="1">
    <source>
        <dbReference type="EMBL" id="KAJ6222377.1"/>
    </source>
</evidence>
<proteinExistence type="predicted"/>
<sequence>MDQAPFVIEIFNRSQKSIVMVKKCAEEFFQIYKRMHNTSKFEEFMDVFVKVIKSVLKQDRLSTNTNRTINFVVLVFKKIILYENEIEEKRLQQVVQDDLNGTNDSNETEIMEENEEDASEIEHHTTIVNDQYVSPISWVDLFIKNYLVTFLKAKDVNVRHNAVMLIKKTLEIFDDIDKIHTRL</sequence>
<dbReference type="EMBL" id="JAPWDV010000001">
    <property type="protein sequence ID" value="KAJ6222377.1"/>
    <property type="molecule type" value="Genomic_DNA"/>
</dbReference>
<protein>
    <submittedName>
        <fullName evidence="1">Uncharacterized protein</fullName>
    </submittedName>
</protein>
<reference evidence="1" key="1">
    <citation type="submission" date="2022-12" db="EMBL/GenBank/DDBJ databases">
        <title>Genome assemblies of Blomia tropicalis.</title>
        <authorList>
            <person name="Cui Y."/>
        </authorList>
    </citation>
    <scope>NUCLEOTIDE SEQUENCE</scope>
    <source>
        <tissue evidence="1">Adult mites</tissue>
    </source>
</reference>
<comment type="caution">
    <text evidence="1">The sequence shown here is derived from an EMBL/GenBank/DDBJ whole genome shotgun (WGS) entry which is preliminary data.</text>
</comment>
<gene>
    <name evidence="1" type="ORF">RDWZM_000922</name>
</gene>
<dbReference type="AlphaFoldDB" id="A0A9Q0MDQ0"/>
<accession>A0A9Q0MDQ0</accession>
<organism evidence="1 2">
    <name type="scientific">Blomia tropicalis</name>
    <name type="common">Mite</name>
    <dbReference type="NCBI Taxonomy" id="40697"/>
    <lineage>
        <taxon>Eukaryota</taxon>
        <taxon>Metazoa</taxon>
        <taxon>Ecdysozoa</taxon>
        <taxon>Arthropoda</taxon>
        <taxon>Chelicerata</taxon>
        <taxon>Arachnida</taxon>
        <taxon>Acari</taxon>
        <taxon>Acariformes</taxon>
        <taxon>Sarcoptiformes</taxon>
        <taxon>Astigmata</taxon>
        <taxon>Glycyphagoidea</taxon>
        <taxon>Echimyopodidae</taxon>
        <taxon>Blomia</taxon>
    </lineage>
</organism>